<evidence type="ECO:0000259" key="3">
    <source>
        <dbReference type="PROSITE" id="PS50977"/>
    </source>
</evidence>
<accession>V2TNE3</accession>
<feature type="domain" description="HTH tetR-type" evidence="3">
    <location>
        <begin position="7"/>
        <end position="67"/>
    </location>
</feature>
<dbReference type="SUPFAM" id="SSF46689">
    <property type="entry name" value="Homeodomain-like"/>
    <property type="match status" value="1"/>
</dbReference>
<reference evidence="4 5" key="1">
    <citation type="submission" date="2013-10" db="EMBL/GenBank/DDBJ databases">
        <title>The Genome Sequence of Acinetobacter nectaris CIP 110549.</title>
        <authorList>
            <consortium name="The Broad Institute Genomics Platform"/>
            <consortium name="The Broad Institute Genome Sequencing Center for Infectious Disease"/>
            <person name="Cerqueira G."/>
            <person name="Feldgarden M."/>
            <person name="Courvalin P."/>
            <person name="Grillot-Courvalin C."/>
            <person name="Clermont D."/>
            <person name="Rocha E."/>
            <person name="Yoon E.-J."/>
            <person name="Nemec A."/>
            <person name="Young S.K."/>
            <person name="Zeng Q."/>
            <person name="Gargeya S."/>
            <person name="Fitzgerald M."/>
            <person name="Abouelleil A."/>
            <person name="Alvarado L."/>
            <person name="Berlin A.M."/>
            <person name="Chapman S.B."/>
            <person name="Gainer-Dewar J."/>
            <person name="Goldberg J."/>
            <person name="Gnerre S."/>
            <person name="Griggs A."/>
            <person name="Gujja S."/>
            <person name="Hansen M."/>
            <person name="Howarth C."/>
            <person name="Imamovic A."/>
            <person name="Ireland A."/>
            <person name="Larimer J."/>
            <person name="McCowan C."/>
            <person name="Murphy C."/>
            <person name="Pearson M."/>
            <person name="Poon T.W."/>
            <person name="Priest M."/>
            <person name="Roberts A."/>
            <person name="Saif S."/>
            <person name="Shea T."/>
            <person name="Sykes S."/>
            <person name="Wortman J."/>
            <person name="Nusbaum C."/>
            <person name="Birren B."/>
        </authorList>
    </citation>
    <scope>NUCLEOTIDE SEQUENCE [LARGE SCALE GENOMIC DNA]</scope>
    <source>
        <strain evidence="4 5">CIP 110549</strain>
    </source>
</reference>
<keyword evidence="1 2" id="KW-0238">DNA-binding</keyword>
<dbReference type="PANTHER" id="PTHR30328">
    <property type="entry name" value="TRANSCRIPTIONAL REPRESSOR"/>
    <property type="match status" value="1"/>
</dbReference>
<sequence>MELKKSMQKRHQLLNAALDVFSIYGFSGASLDEIAKRADMHKSNIFYYFANKEALYVEVLTSVLQKWLESMQLLYVDADPEILLTQYIESKIEFSKTNPKASKLYALEIIQGAPYIHNIIKGSIKKHFRRKVKVIAEWQAQGKIAADIAPELFIMNLWSLTQSYADFDVQFEALTGKTLRNRVFHQRAIQSSVQLLLHGAVTKSNTVS</sequence>
<evidence type="ECO:0000313" key="5">
    <source>
        <dbReference type="Proteomes" id="UP000023785"/>
    </source>
</evidence>
<protein>
    <recommendedName>
        <fullName evidence="3">HTH tetR-type domain-containing protein</fullName>
    </recommendedName>
</protein>
<dbReference type="Proteomes" id="UP000023785">
    <property type="component" value="Unassembled WGS sequence"/>
</dbReference>
<comment type="caution">
    <text evidence="4">The sequence shown here is derived from an EMBL/GenBank/DDBJ whole genome shotgun (WGS) entry which is preliminary data.</text>
</comment>
<dbReference type="STRING" id="1392540.P256_01706"/>
<name>V2TNE3_9GAMM</name>
<gene>
    <name evidence="4" type="ORF">P256_01706</name>
</gene>
<dbReference type="GO" id="GO:0045892">
    <property type="term" value="P:negative regulation of DNA-templated transcription"/>
    <property type="evidence" value="ECO:0007669"/>
    <property type="project" value="InterPro"/>
</dbReference>
<dbReference type="Pfam" id="PF00440">
    <property type="entry name" value="TetR_N"/>
    <property type="match status" value="1"/>
</dbReference>
<dbReference type="EMBL" id="AYER01000006">
    <property type="protein sequence ID" value="ESK38887.1"/>
    <property type="molecule type" value="Genomic_DNA"/>
</dbReference>
<dbReference type="Gene3D" id="1.10.10.60">
    <property type="entry name" value="Homeodomain-like"/>
    <property type="match status" value="1"/>
</dbReference>
<dbReference type="InterPro" id="IPR050109">
    <property type="entry name" value="HTH-type_TetR-like_transc_reg"/>
</dbReference>
<dbReference type="GO" id="GO:0003677">
    <property type="term" value="F:DNA binding"/>
    <property type="evidence" value="ECO:0007669"/>
    <property type="project" value="UniProtKB-UniRule"/>
</dbReference>
<dbReference type="eggNOG" id="COG1309">
    <property type="taxonomic scope" value="Bacteria"/>
</dbReference>
<dbReference type="Gene3D" id="1.10.357.10">
    <property type="entry name" value="Tetracycline Repressor, domain 2"/>
    <property type="match status" value="1"/>
</dbReference>
<keyword evidence="5" id="KW-1185">Reference proteome</keyword>
<dbReference type="RefSeq" id="WP_023273326.1">
    <property type="nucleotide sequence ID" value="NZ_KI530723.1"/>
</dbReference>
<dbReference type="SUPFAM" id="SSF48498">
    <property type="entry name" value="Tetracyclin repressor-like, C-terminal domain"/>
    <property type="match status" value="1"/>
</dbReference>
<dbReference type="InterPro" id="IPR036271">
    <property type="entry name" value="Tet_transcr_reg_TetR-rel_C_sf"/>
</dbReference>
<dbReference type="AlphaFoldDB" id="V2TNE3"/>
<dbReference type="PANTHER" id="PTHR30328:SF54">
    <property type="entry name" value="HTH-TYPE TRANSCRIPTIONAL REPRESSOR SCO4008"/>
    <property type="match status" value="1"/>
</dbReference>
<dbReference type="Pfam" id="PF08362">
    <property type="entry name" value="TetR_C_3"/>
    <property type="match status" value="1"/>
</dbReference>
<dbReference type="InterPro" id="IPR001647">
    <property type="entry name" value="HTH_TetR"/>
</dbReference>
<evidence type="ECO:0000256" key="1">
    <source>
        <dbReference type="ARBA" id="ARBA00023125"/>
    </source>
</evidence>
<feature type="DNA-binding region" description="H-T-H motif" evidence="2">
    <location>
        <begin position="30"/>
        <end position="49"/>
    </location>
</feature>
<evidence type="ECO:0000256" key="2">
    <source>
        <dbReference type="PROSITE-ProRule" id="PRU00335"/>
    </source>
</evidence>
<dbReference type="PRINTS" id="PR00455">
    <property type="entry name" value="HTHTETR"/>
</dbReference>
<organism evidence="4 5">
    <name type="scientific">Acinetobacter nectaris CIP 110549</name>
    <dbReference type="NCBI Taxonomy" id="1392540"/>
    <lineage>
        <taxon>Bacteria</taxon>
        <taxon>Pseudomonadati</taxon>
        <taxon>Pseudomonadota</taxon>
        <taxon>Gammaproteobacteria</taxon>
        <taxon>Moraxellales</taxon>
        <taxon>Moraxellaceae</taxon>
        <taxon>Acinetobacter</taxon>
    </lineage>
</organism>
<dbReference type="OrthoDB" id="6860332at2"/>
<dbReference type="PATRIC" id="fig|1392540.3.peg.1654"/>
<dbReference type="HOGENOM" id="CLU_069356_1_0_6"/>
<proteinExistence type="predicted"/>
<evidence type="ECO:0000313" key="4">
    <source>
        <dbReference type="EMBL" id="ESK38887.1"/>
    </source>
</evidence>
<dbReference type="InterPro" id="IPR009057">
    <property type="entry name" value="Homeodomain-like_sf"/>
</dbReference>
<dbReference type="InterPro" id="IPR013573">
    <property type="entry name" value="Tscrpt_reg_YcdC_C"/>
</dbReference>
<dbReference type="PROSITE" id="PS50977">
    <property type="entry name" value="HTH_TETR_2"/>
    <property type="match status" value="1"/>
</dbReference>